<comment type="similarity">
    <text evidence="6">Belongs to the DarT ADP-ribosyltransferase family.</text>
</comment>
<evidence type="ECO:0000256" key="1">
    <source>
        <dbReference type="ARBA" id="ARBA00022649"/>
    </source>
</evidence>
<feature type="active site" description="Proton acceptor" evidence="6">
    <location>
        <position position="54"/>
    </location>
</feature>
<evidence type="ECO:0000256" key="3">
    <source>
        <dbReference type="ARBA" id="ARBA00022679"/>
    </source>
</evidence>
<dbReference type="PROSITE" id="PS52018">
    <property type="entry name" value="DART"/>
    <property type="match status" value="1"/>
</dbReference>
<dbReference type="EMBL" id="JAGGLV010000020">
    <property type="protein sequence ID" value="MBP2114813.1"/>
    <property type="molecule type" value="Genomic_DNA"/>
</dbReference>
<dbReference type="InterPro" id="IPR029494">
    <property type="entry name" value="DarT"/>
</dbReference>
<sequence>MGIDLAKDGKLLYHLTKLDNLESIIEHGLIPRRTLLESGAIFEDVANPDIIHKRTQLGLDIYTPFHFHPYSSFDVAVKHTYWKDEFVYICITRVKAKHNNFKILPKHPLSIDECNLLDYDEGFSEIDWAVLTKKGLIDEYSKHVKMAECLTDLTVPAEGFHSINVRSEQTKQLVEDILDQYGINGNRPYVNIRSWF</sequence>
<feature type="binding site" evidence="6">
    <location>
        <position position="54"/>
    </location>
    <ligand>
        <name>NAD(+)</name>
        <dbReference type="ChEBI" id="CHEBI:57540"/>
    </ligand>
</feature>
<proteinExistence type="inferred from homology"/>
<organism evidence="8 9">
    <name type="scientific">Paenibacillus silagei</name>
    <dbReference type="NCBI Taxonomy" id="1670801"/>
    <lineage>
        <taxon>Bacteria</taxon>
        <taxon>Bacillati</taxon>
        <taxon>Bacillota</taxon>
        <taxon>Bacilli</taxon>
        <taxon>Bacillales</taxon>
        <taxon>Paenibacillaceae</taxon>
        <taxon>Paenibacillus</taxon>
    </lineage>
</organism>
<evidence type="ECO:0000256" key="6">
    <source>
        <dbReference type="PROSITE-ProRule" id="PRU01362"/>
    </source>
</evidence>
<feature type="binding site" evidence="6">
    <location>
        <begin position="14"/>
        <end position="16"/>
    </location>
    <ligand>
        <name>NAD(+)</name>
        <dbReference type="ChEBI" id="CHEBI:57540"/>
    </ligand>
</feature>
<keyword evidence="1 6" id="KW-1277">Toxin-antitoxin system</keyword>
<dbReference type="Pfam" id="PF14487">
    <property type="entry name" value="DarT"/>
    <property type="match status" value="1"/>
</dbReference>
<keyword evidence="2 6" id="KW-0328">Glycosyltransferase</keyword>
<comment type="catalytic activity">
    <reaction evidence="6">
        <text>a thymidine in DNA + NAD(+) = an N-(ADP-alpha-D-ribosyl)-thymidine in DNA + nicotinamide + H(+)</text>
        <dbReference type="Rhea" id="RHEA:71651"/>
        <dbReference type="Rhea" id="RHEA-COMP:13556"/>
        <dbReference type="Rhea" id="RHEA-COMP:18051"/>
        <dbReference type="ChEBI" id="CHEBI:15378"/>
        <dbReference type="ChEBI" id="CHEBI:17154"/>
        <dbReference type="ChEBI" id="CHEBI:57540"/>
        <dbReference type="ChEBI" id="CHEBI:137386"/>
        <dbReference type="ChEBI" id="CHEBI:191199"/>
    </reaction>
</comment>
<evidence type="ECO:0000259" key="7">
    <source>
        <dbReference type="PROSITE" id="PS52018"/>
    </source>
</evidence>
<evidence type="ECO:0000256" key="2">
    <source>
        <dbReference type="ARBA" id="ARBA00022676"/>
    </source>
</evidence>
<feature type="active site" evidence="6">
    <location>
        <position position="148"/>
    </location>
</feature>
<evidence type="ECO:0000256" key="5">
    <source>
        <dbReference type="ARBA" id="ARBA00023125"/>
    </source>
</evidence>
<gene>
    <name evidence="8" type="ORF">J2Z70_004997</name>
</gene>
<dbReference type="RefSeq" id="WP_209877554.1">
    <property type="nucleotide sequence ID" value="NZ_JAGGLV010000020.1"/>
</dbReference>
<keyword evidence="4 6" id="KW-0548">Nucleotidyltransferase</keyword>
<keyword evidence="9" id="KW-1185">Reference proteome</keyword>
<evidence type="ECO:0000313" key="9">
    <source>
        <dbReference type="Proteomes" id="UP000773462"/>
    </source>
</evidence>
<feature type="domain" description="DarT" evidence="7">
    <location>
        <begin position="10"/>
        <end position="196"/>
    </location>
</feature>
<name>A0ABS4NXM8_9BACL</name>
<evidence type="ECO:0000313" key="8">
    <source>
        <dbReference type="EMBL" id="MBP2114813.1"/>
    </source>
</evidence>
<evidence type="ECO:0000256" key="4">
    <source>
        <dbReference type="ARBA" id="ARBA00022695"/>
    </source>
</evidence>
<dbReference type="Proteomes" id="UP000773462">
    <property type="component" value="Unassembled WGS sequence"/>
</dbReference>
<protein>
    <recommendedName>
        <fullName evidence="7">DarT domain-containing protein</fullName>
    </recommendedName>
</protein>
<comment type="caution">
    <text evidence="8">The sequence shown here is derived from an EMBL/GenBank/DDBJ whole genome shotgun (WGS) entry which is preliminary data.</text>
</comment>
<reference evidence="8 9" key="1">
    <citation type="submission" date="2021-03" db="EMBL/GenBank/DDBJ databases">
        <title>Genomic Encyclopedia of Type Strains, Phase IV (KMG-IV): sequencing the most valuable type-strain genomes for metagenomic binning, comparative biology and taxonomic classification.</title>
        <authorList>
            <person name="Goeker M."/>
        </authorList>
    </citation>
    <scope>NUCLEOTIDE SEQUENCE [LARGE SCALE GENOMIC DNA]</scope>
    <source>
        <strain evidence="8 9">DSM 101953</strain>
    </source>
</reference>
<comment type="caution">
    <text evidence="6">Lacks conserved residue(s) required for the propagation of feature annotation.</text>
</comment>
<keyword evidence="5 6" id="KW-0238">DNA-binding</keyword>
<keyword evidence="3 6" id="KW-0808">Transferase</keyword>
<accession>A0ABS4NXM8</accession>